<gene>
    <name evidence="2" type="ordered locus">CA2559_13353</name>
</gene>
<dbReference type="InterPro" id="IPR012349">
    <property type="entry name" value="Split_barrel_FMN-bd"/>
</dbReference>
<reference evidence="2 3" key="1">
    <citation type="journal article" date="2010" name="J. Bacteriol.">
        <title>The complete genome sequence of Croceibacter atlanticus HTCC2559T.</title>
        <authorList>
            <person name="Oh H.M."/>
            <person name="Kang I."/>
            <person name="Ferriera S."/>
            <person name="Giovannoni S.J."/>
            <person name="Cho J.C."/>
        </authorList>
    </citation>
    <scope>NUCLEOTIDE SEQUENCE [LARGE SCALE GENOMIC DNA]</scope>
    <source>
        <strain evidence="3">ATCC BAA-628 / HTCC2559 / KCTC 12090</strain>
    </source>
</reference>
<keyword evidence="3" id="KW-1185">Reference proteome</keyword>
<dbReference type="eggNOG" id="COG3871">
    <property type="taxonomic scope" value="Bacteria"/>
</dbReference>
<evidence type="ECO:0000313" key="2">
    <source>
        <dbReference type="EMBL" id="EAP87029.1"/>
    </source>
</evidence>
<dbReference type="PANTHER" id="PTHR34818">
    <property type="entry name" value="PROTEIN BLI-3"/>
    <property type="match status" value="1"/>
</dbReference>
<dbReference type="KEGG" id="cat:CA2559_13353"/>
<dbReference type="InterPro" id="IPR052917">
    <property type="entry name" value="Stress-Dev_Protein"/>
</dbReference>
<name>A3UB43_CROAH</name>
<dbReference type="HOGENOM" id="CLU_091428_1_0_10"/>
<organism evidence="2 3">
    <name type="scientific">Croceibacter atlanticus (strain ATCC BAA-628 / JCM 21780 / CIP 108009 / IAM 15332 / KCTC 12090 / HTCC2559)</name>
    <dbReference type="NCBI Taxonomy" id="216432"/>
    <lineage>
        <taxon>Bacteria</taxon>
        <taxon>Pseudomonadati</taxon>
        <taxon>Bacteroidota</taxon>
        <taxon>Flavobacteriia</taxon>
        <taxon>Flavobacteriales</taxon>
        <taxon>Flavobacteriaceae</taxon>
        <taxon>Croceibacter</taxon>
    </lineage>
</organism>
<dbReference type="RefSeq" id="WP_013188410.1">
    <property type="nucleotide sequence ID" value="NC_014230.1"/>
</dbReference>
<dbReference type="Gene3D" id="2.30.110.10">
    <property type="entry name" value="Electron Transport, Fmn-binding Protein, Chain A"/>
    <property type="match status" value="1"/>
</dbReference>
<feature type="domain" description="General stress protein FMN-binding split barrel" evidence="1">
    <location>
        <begin position="10"/>
        <end position="147"/>
    </location>
</feature>
<dbReference type="PANTHER" id="PTHR34818:SF1">
    <property type="entry name" value="PROTEIN BLI-3"/>
    <property type="match status" value="1"/>
</dbReference>
<dbReference type="InterPro" id="IPR038725">
    <property type="entry name" value="YdaG_split_barrel_FMN-bd"/>
</dbReference>
<accession>A3UB43</accession>
<proteinExistence type="predicted"/>
<dbReference type="EMBL" id="CP002046">
    <property type="protein sequence ID" value="EAP87029.1"/>
    <property type="molecule type" value="Genomic_DNA"/>
</dbReference>
<dbReference type="Pfam" id="PF16242">
    <property type="entry name" value="Pyrid_ox_like"/>
    <property type="match status" value="1"/>
</dbReference>
<dbReference type="SUPFAM" id="SSF50475">
    <property type="entry name" value="FMN-binding split barrel"/>
    <property type="match status" value="1"/>
</dbReference>
<dbReference type="AlphaFoldDB" id="A3UB43"/>
<dbReference type="STRING" id="216432.CA2559_13353"/>
<dbReference type="Proteomes" id="UP000002297">
    <property type="component" value="Chromosome"/>
</dbReference>
<protein>
    <submittedName>
        <fullName evidence="2">Possible general stress protein 26</fullName>
    </submittedName>
</protein>
<dbReference type="OrthoDB" id="1432662at2"/>
<sequence>MSNTQEFDKDTKAKFKNLVTEITVAMMATKLGETPLHIVPMMTKKVDDLGNIWFLSGGHSDHNGHIVNNPKTQLVYSDPKQMEFISVYGNAFISTDQSILEDLYSKDDDRWFDGVTDPNLTAIKFTPKEAEFWDSTQNKYINLFKVRATSSAES</sequence>
<evidence type="ECO:0000313" key="3">
    <source>
        <dbReference type="Proteomes" id="UP000002297"/>
    </source>
</evidence>
<dbReference type="GeneID" id="89454380"/>
<evidence type="ECO:0000259" key="1">
    <source>
        <dbReference type="Pfam" id="PF16242"/>
    </source>
</evidence>